<accession>A0AC34F0K7</accession>
<organism evidence="1 2">
    <name type="scientific">Panagrolaimus sp. ES5</name>
    <dbReference type="NCBI Taxonomy" id="591445"/>
    <lineage>
        <taxon>Eukaryota</taxon>
        <taxon>Metazoa</taxon>
        <taxon>Ecdysozoa</taxon>
        <taxon>Nematoda</taxon>
        <taxon>Chromadorea</taxon>
        <taxon>Rhabditida</taxon>
        <taxon>Tylenchina</taxon>
        <taxon>Panagrolaimomorpha</taxon>
        <taxon>Panagrolaimoidea</taxon>
        <taxon>Panagrolaimidae</taxon>
        <taxon>Panagrolaimus</taxon>
    </lineage>
</organism>
<evidence type="ECO:0000313" key="2">
    <source>
        <dbReference type="WBParaSite" id="ES5_v2.g10490.t1"/>
    </source>
</evidence>
<sequence length="338" mass="38596">MKKYGTCAGYLGDNICIDSIQFPEWMDDNDDVEGNEQCAECKTKDPKWASINFGIVVCLECSGAHRNLGAHVSRIKSLQMDYINDYQWDILLKLGNTKVNSIFVSKFHPLLNENSSNCQREAWVKAKYVDKMFSVKMKESNELNFKWTSTVLDQERLMDECCQLKENVVFENTNNYEWDQATTSTDLENNALKAIKNRDLGQMMNVLVQGLDINKLICGAPLLNLATDRNMPTMIEFLLLNGAKPSIRDIDGNTAIHIASYKNLLSITHRFLLLSSFADIEVKNKNNQTVLEVAQAERNSHVVALLNFYKLKEIMQSKDADEQFNHFLTEYKLSSFAN</sequence>
<evidence type="ECO:0000313" key="1">
    <source>
        <dbReference type="Proteomes" id="UP000887579"/>
    </source>
</evidence>
<dbReference type="Proteomes" id="UP000887579">
    <property type="component" value="Unplaced"/>
</dbReference>
<dbReference type="WBParaSite" id="ES5_v2.g10490.t1">
    <property type="protein sequence ID" value="ES5_v2.g10490.t1"/>
    <property type="gene ID" value="ES5_v2.g10490"/>
</dbReference>
<reference evidence="2" key="1">
    <citation type="submission" date="2022-11" db="UniProtKB">
        <authorList>
            <consortium name="WormBaseParasite"/>
        </authorList>
    </citation>
    <scope>IDENTIFICATION</scope>
</reference>
<protein>
    <submittedName>
        <fullName evidence="2">Arf-GAP domain-containing protein</fullName>
    </submittedName>
</protein>
<name>A0AC34F0K7_9BILA</name>
<proteinExistence type="predicted"/>